<evidence type="ECO:0000256" key="5">
    <source>
        <dbReference type="ARBA" id="ARBA00016296"/>
    </source>
</evidence>
<keyword evidence="8 13" id="KW-0547">Nucleotide-binding</keyword>
<evidence type="ECO:0000259" key="14">
    <source>
        <dbReference type="PROSITE" id="PS50052"/>
    </source>
</evidence>
<dbReference type="SMART" id="SM00072">
    <property type="entry name" value="GuKc"/>
    <property type="match status" value="1"/>
</dbReference>
<dbReference type="GeneID" id="94552065"/>
<comment type="subcellular location">
    <subcellularLocation>
        <location evidence="2 13">Cytoplasm</location>
    </subcellularLocation>
</comment>
<evidence type="ECO:0000256" key="13">
    <source>
        <dbReference type="HAMAP-Rule" id="MF_00328"/>
    </source>
</evidence>
<dbReference type="FunFam" id="3.40.50.300:FF:000855">
    <property type="entry name" value="Guanylate kinase"/>
    <property type="match status" value="1"/>
</dbReference>
<dbReference type="Pfam" id="PF00625">
    <property type="entry name" value="Guanylate_kin"/>
    <property type="match status" value="1"/>
</dbReference>
<name>A0A6G7WFH8_9LACT</name>
<gene>
    <name evidence="13 15" type="primary">gmk</name>
    <name evidence="15" type="ORF">G7058_02165</name>
</gene>
<protein>
    <recommendedName>
        <fullName evidence="5 13">Guanylate kinase</fullName>
        <ecNumber evidence="4 13">2.7.4.8</ecNumber>
    </recommendedName>
    <alternativeName>
        <fullName evidence="11 13">GMP kinase</fullName>
    </alternativeName>
</protein>
<dbReference type="CDD" id="cd00071">
    <property type="entry name" value="GMPK"/>
    <property type="match status" value="1"/>
</dbReference>
<dbReference type="Gene3D" id="3.40.50.300">
    <property type="entry name" value="P-loop containing nucleotide triphosphate hydrolases"/>
    <property type="match status" value="1"/>
</dbReference>
<sequence>MTEKGLLIVLSGPSGVGKGTVRQAIFSKGERDFIYSISATTRQRREGEVDGVDYFFKTREEFEDMIKNDQLLEYTEYVGNYYGTPVDYVQKTIDAGKDIFLEIEVQGAMQVKERMPEGTYIFLTPPNMDELEARIVNRGTDESPVIRQRMEKAIEEIELMRYYDYAVENDTVENAVSKVLAIIQSEHLKVSRLLESKLPNQGE</sequence>
<organism evidence="15 16">
    <name type="scientific">Jeotgalibaca porci</name>
    <dbReference type="NCBI Taxonomy" id="1868793"/>
    <lineage>
        <taxon>Bacteria</taxon>
        <taxon>Bacillati</taxon>
        <taxon>Bacillota</taxon>
        <taxon>Bacilli</taxon>
        <taxon>Lactobacillales</taxon>
        <taxon>Carnobacteriaceae</taxon>
        <taxon>Jeotgalibaca</taxon>
    </lineage>
</organism>
<dbReference type="KEGG" id="jpo:G7058_02165"/>
<evidence type="ECO:0000256" key="8">
    <source>
        <dbReference type="ARBA" id="ARBA00022741"/>
    </source>
</evidence>
<dbReference type="SUPFAM" id="SSF52540">
    <property type="entry name" value="P-loop containing nucleoside triphosphate hydrolases"/>
    <property type="match status" value="1"/>
</dbReference>
<evidence type="ECO:0000313" key="15">
    <source>
        <dbReference type="EMBL" id="QIK50957.1"/>
    </source>
</evidence>
<dbReference type="Proteomes" id="UP000501830">
    <property type="component" value="Chromosome"/>
</dbReference>
<keyword evidence="6 13" id="KW-0963">Cytoplasm</keyword>
<dbReference type="GO" id="GO:0005829">
    <property type="term" value="C:cytosol"/>
    <property type="evidence" value="ECO:0007669"/>
    <property type="project" value="TreeGrafter"/>
</dbReference>
<dbReference type="PANTHER" id="PTHR23117:SF13">
    <property type="entry name" value="GUANYLATE KINASE"/>
    <property type="match status" value="1"/>
</dbReference>
<evidence type="ECO:0000256" key="1">
    <source>
        <dbReference type="ARBA" id="ARBA00003531"/>
    </source>
</evidence>
<keyword evidence="10 13" id="KW-0067">ATP-binding</keyword>
<dbReference type="PROSITE" id="PS00856">
    <property type="entry name" value="GUANYLATE_KINASE_1"/>
    <property type="match status" value="1"/>
</dbReference>
<dbReference type="RefSeq" id="WP_166061998.1">
    <property type="nucleotide sequence ID" value="NZ_CP049889.1"/>
</dbReference>
<comment type="similarity">
    <text evidence="3 13">Belongs to the guanylate kinase family.</text>
</comment>
<evidence type="ECO:0000256" key="11">
    <source>
        <dbReference type="ARBA" id="ARBA00030128"/>
    </source>
</evidence>
<dbReference type="Gene3D" id="3.30.63.10">
    <property type="entry name" value="Guanylate Kinase phosphate binding domain"/>
    <property type="match status" value="1"/>
</dbReference>
<accession>A0A6G7WFH8</accession>
<evidence type="ECO:0000256" key="12">
    <source>
        <dbReference type="ARBA" id="ARBA00048594"/>
    </source>
</evidence>
<dbReference type="InterPro" id="IPR008145">
    <property type="entry name" value="GK/Ca_channel_bsu"/>
</dbReference>
<dbReference type="AlphaFoldDB" id="A0A6G7WFH8"/>
<dbReference type="InterPro" id="IPR008144">
    <property type="entry name" value="Guanylate_kin-like_dom"/>
</dbReference>
<feature type="domain" description="Guanylate kinase-like" evidence="14">
    <location>
        <begin position="5"/>
        <end position="184"/>
    </location>
</feature>
<comment type="catalytic activity">
    <reaction evidence="12 13">
        <text>GMP + ATP = GDP + ADP</text>
        <dbReference type="Rhea" id="RHEA:20780"/>
        <dbReference type="ChEBI" id="CHEBI:30616"/>
        <dbReference type="ChEBI" id="CHEBI:58115"/>
        <dbReference type="ChEBI" id="CHEBI:58189"/>
        <dbReference type="ChEBI" id="CHEBI:456216"/>
        <dbReference type="EC" id="2.7.4.8"/>
    </reaction>
</comment>
<dbReference type="GO" id="GO:0004385">
    <property type="term" value="F:GMP kinase activity"/>
    <property type="evidence" value="ECO:0007669"/>
    <property type="project" value="UniProtKB-UniRule"/>
</dbReference>
<evidence type="ECO:0000256" key="6">
    <source>
        <dbReference type="ARBA" id="ARBA00022490"/>
    </source>
</evidence>
<dbReference type="HAMAP" id="MF_00328">
    <property type="entry name" value="Guanylate_kinase"/>
    <property type="match status" value="1"/>
</dbReference>
<dbReference type="InterPro" id="IPR020590">
    <property type="entry name" value="Guanylate_kinase_CS"/>
</dbReference>
<dbReference type="InterPro" id="IPR017665">
    <property type="entry name" value="Guanylate_kinase"/>
</dbReference>
<evidence type="ECO:0000256" key="4">
    <source>
        <dbReference type="ARBA" id="ARBA00012961"/>
    </source>
</evidence>
<dbReference type="InterPro" id="IPR027417">
    <property type="entry name" value="P-loop_NTPase"/>
</dbReference>
<keyword evidence="9 13" id="KW-0418">Kinase</keyword>
<feature type="binding site" evidence="13">
    <location>
        <begin position="12"/>
        <end position="19"/>
    </location>
    <ligand>
        <name>ATP</name>
        <dbReference type="ChEBI" id="CHEBI:30616"/>
    </ligand>
</feature>
<dbReference type="PROSITE" id="PS50052">
    <property type="entry name" value="GUANYLATE_KINASE_2"/>
    <property type="match status" value="1"/>
</dbReference>
<evidence type="ECO:0000256" key="10">
    <source>
        <dbReference type="ARBA" id="ARBA00022840"/>
    </source>
</evidence>
<keyword evidence="16" id="KW-1185">Reference proteome</keyword>
<evidence type="ECO:0000313" key="16">
    <source>
        <dbReference type="Proteomes" id="UP000501830"/>
    </source>
</evidence>
<dbReference type="EC" id="2.7.4.8" evidence="4 13"/>
<reference evidence="15 16" key="1">
    <citation type="journal article" date="2017" name="Int. J. Syst. Evol. Microbiol.">
        <title>Jeotgalibaca porci sp. nov. and Jeotgalibaca arthritidis sp. nov., isolated from pigs, and emended description of the genus Jeotgalibaca.</title>
        <authorList>
            <person name="Zamora L."/>
            <person name="Perez-Sancho M."/>
            <person name="Dominguez L."/>
            <person name="Fernandez-Garayzabal J.F."/>
            <person name="Vela A.I."/>
        </authorList>
    </citation>
    <scope>NUCLEOTIDE SEQUENCE [LARGE SCALE GENOMIC DNA]</scope>
    <source>
        <strain evidence="15 16">CCUG 69148</strain>
    </source>
</reference>
<dbReference type="NCBIfam" id="TIGR03263">
    <property type="entry name" value="guanyl_kin"/>
    <property type="match status" value="1"/>
</dbReference>
<dbReference type="EMBL" id="CP049889">
    <property type="protein sequence ID" value="QIK50957.1"/>
    <property type="molecule type" value="Genomic_DNA"/>
</dbReference>
<evidence type="ECO:0000256" key="7">
    <source>
        <dbReference type="ARBA" id="ARBA00022679"/>
    </source>
</evidence>
<evidence type="ECO:0000256" key="3">
    <source>
        <dbReference type="ARBA" id="ARBA00005790"/>
    </source>
</evidence>
<dbReference type="FunFam" id="3.30.63.10:FF:000002">
    <property type="entry name" value="Guanylate kinase 1"/>
    <property type="match status" value="1"/>
</dbReference>
<evidence type="ECO:0000256" key="9">
    <source>
        <dbReference type="ARBA" id="ARBA00022777"/>
    </source>
</evidence>
<proteinExistence type="inferred from homology"/>
<dbReference type="GO" id="GO:0005524">
    <property type="term" value="F:ATP binding"/>
    <property type="evidence" value="ECO:0007669"/>
    <property type="project" value="UniProtKB-UniRule"/>
</dbReference>
<evidence type="ECO:0000256" key="2">
    <source>
        <dbReference type="ARBA" id="ARBA00004496"/>
    </source>
</evidence>
<comment type="function">
    <text evidence="1 13">Essential for recycling GMP and indirectly, cGMP.</text>
</comment>
<keyword evidence="7 13" id="KW-0808">Transferase</keyword>
<dbReference type="PANTHER" id="PTHR23117">
    <property type="entry name" value="GUANYLATE KINASE-RELATED"/>
    <property type="match status" value="1"/>
</dbReference>